<dbReference type="Pfam" id="PF00106">
    <property type="entry name" value="adh_short"/>
    <property type="match status" value="1"/>
</dbReference>
<dbReference type="PRINTS" id="PR00081">
    <property type="entry name" value="GDHRDH"/>
</dbReference>
<reference evidence="4" key="1">
    <citation type="submission" date="2016-01" db="EMBL/GenBank/DDBJ databases">
        <authorList>
            <person name="Mcilroy J.S."/>
            <person name="Karst M S."/>
            <person name="Albertsen M."/>
        </authorList>
    </citation>
    <scope>NUCLEOTIDE SEQUENCE</scope>
    <source>
        <strain evidence="4">Cfx-K</strain>
    </source>
</reference>
<gene>
    <name evidence="4" type="ORF">CFX0092_A1960</name>
</gene>
<dbReference type="PRINTS" id="PR00080">
    <property type="entry name" value="SDRFAMILY"/>
</dbReference>
<name>A0A160T458_9CHLR</name>
<protein>
    <submittedName>
        <fullName evidence="4">Short-chain dehydrogenase/reductase SDR</fullName>
    </submittedName>
</protein>
<evidence type="ECO:0000313" key="5">
    <source>
        <dbReference type="Proteomes" id="UP000215027"/>
    </source>
</evidence>
<dbReference type="InterPro" id="IPR036291">
    <property type="entry name" value="NAD(P)-bd_dom_sf"/>
</dbReference>
<keyword evidence="2" id="KW-0560">Oxidoreductase</keyword>
<dbReference type="Proteomes" id="UP000215027">
    <property type="component" value="Chromosome I"/>
</dbReference>
<dbReference type="CDD" id="cd05233">
    <property type="entry name" value="SDR_c"/>
    <property type="match status" value="1"/>
</dbReference>
<dbReference type="SUPFAM" id="SSF51735">
    <property type="entry name" value="NAD(P)-binding Rossmann-fold domains"/>
    <property type="match status" value="1"/>
</dbReference>
<evidence type="ECO:0000313" key="4">
    <source>
        <dbReference type="EMBL" id="CUS03838.2"/>
    </source>
</evidence>
<dbReference type="GO" id="GO:0016616">
    <property type="term" value="F:oxidoreductase activity, acting on the CH-OH group of donors, NAD or NADP as acceptor"/>
    <property type="evidence" value="ECO:0007669"/>
    <property type="project" value="TreeGrafter"/>
</dbReference>
<dbReference type="OrthoDB" id="9803333at2"/>
<sequence length="209" mass="21817">MSQPDLSGKVAIVTGAGHGAGAAVARALAAAGARVAVNDINPDRAYRGAAELRDGGGLALGIQADVSNRFQCVHLIETTRAEWGRVDILVNHANISPTATILRMDEWELMRVLDVNVKSVFFMCQLVGRVMADQHQADGRRGVIVNLTAPEPDGPGHAAYAATMGALPAFGRACAREFAPLGISVQTLLAAPTPEETAAAVMSVVTHSE</sequence>
<evidence type="ECO:0000256" key="2">
    <source>
        <dbReference type="ARBA" id="ARBA00023002"/>
    </source>
</evidence>
<dbReference type="RefSeq" id="WP_095043273.1">
    <property type="nucleotide sequence ID" value="NZ_LN890655.1"/>
</dbReference>
<dbReference type="InterPro" id="IPR002347">
    <property type="entry name" value="SDR_fam"/>
</dbReference>
<comment type="similarity">
    <text evidence="1 3">Belongs to the short-chain dehydrogenases/reductases (SDR) family.</text>
</comment>
<dbReference type="PANTHER" id="PTHR42760:SF133">
    <property type="entry name" value="3-OXOACYL-[ACYL-CARRIER-PROTEIN] REDUCTASE"/>
    <property type="match status" value="1"/>
</dbReference>
<dbReference type="KEGG" id="pbf:CFX0092_A1960"/>
<dbReference type="EMBL" id="LN890655">
    <property type="protein sequence ID" value="CUS03838.2"/>
    <property type="molecule type" value="Genomic_DNA"/>
</dbReference>
<accession>A0A160T458</accession>
<evidence type="ECO:0000256" key="1">
    <source>
        <dbReference type="ARBA" id="ARBA00006484"/>
    </source>
</evidence>
<organism evidence="4 5">
    <name type="scientific">Candidatus Promineifilum breve</name>
    <dbReference type="NCBI Taxonomy" id="1806508"/>
    <lineage>
        <taxon>Bacteria</taxon>
        <taxon>Bacillati</taxon>
        <taxon>Chloroflexota</taxon>
        <taxon>Ardenticatenia</taxon>
        <taxon>Candidatus Promineifilales</taxon>
        <taxon>Candidatus Promineifilaceae</taxon>
        <taxon>Candidatus Promineifilum</taxon>
    </lineage>
</organism>
<keyword evidence="5" id="KW-1185">Reference proteome</keyword>
<dbReference type="AlphaFoldDB" id="A0A160T458"/>
<dbReference type="PANTHER" id="PTHR42760">
    <property type="entry name" value="SHORT-CHAIN DEHYDROGENASES/REDUCTASES FAMILY MEMBER"/>
    <property type="match status" value="1"/>
</dbReference>
<evidence type="ECO:0000256" key="3">
    <source>
        <dbReference type="RuleBase" id="RU000363"/>
    </source>
</evidence>
<dbReference type="Gene3D" id="3.40.50.720">
    <property type="entry name" value="NAD(P)-binding Rossmann-like Domain"/>
    <property type="match status" value="1"/>
</dbReference>
<proteinExistence type="inferred from homology"/>